<dbReference type="Proteomes" id="UP000266841">
    <property type="component" value="Unassembled WGS sequence"/>
</dbReference>
<evidence type="ECO:0000313" key="9">
    <source>
        <dbReference type="EMBL" id="EJK63019.1"/>
    </source>
</evidence>
<comment type="subcellular location">
    <subcellularLocation>
        <location evidence="2">Plastid</location>
        <location evidence="2">Chloroplast</location>
    </subcellularLocation>
</comment>
<feature type="binding site" description="axial binding residue" evidence="8">
    <location>
        <position position="217"/>
    </location>
    <ligand>
        <name>chlorophyll a</name>
        <dbReference type="ChEBI" id="CHEBI:58416"/>
        <label>3</label>
    </ligand>
    <ligandPart>
        <name>Mg</name>
        <dbReference type="ChEBI" id="CHEBI:25107"/>
    </ligandPart>
</feature>
<feature type="binding site" evidence="8">
    <location>
        <position position="213"/>
    </location>
    <ligand>
        <name>chlorophyll a</name>
        <dbReference type="ChEBI" id="CHEBI:58416"/>
        <label>1</label>
    </ligand>
</feature>
<dbReference type="GO" id="GO:0016168">
    <property type="term" value="F:chlorophyll binding"/>
    <property type="evidence" value="ECO:0007669"/>
    <property type="project" value="UniProtKB-KW"/>
</dbReference>
<protein>
    <submittedName>
        <fullName evidence="9">Uncharacterized protein</fullName>
    </submittedName>
</protein>
<dbReference type="OrthoDB" id="191071at2759"/>
<evidence type="ECO:0000256" key="2">
    <source>
        <dbReference type="ARBA" id="ARBA00004229"/>
    </source>
</evidence>
<feature type="binding site" evidence="8">
    <location>
        <position position="214"/>
    </location>
    <ligand>
        <name>chlorophyll a</name>
        <dbReference type="ChEBI" id="CHEBI:58416"/>
        <label>1</label>
    </ligand>
</feature>
<dbReference type="GO" id="GO:0009765">
    <property type="term" value="P:photosynthesis, light harvesting"/>
    <property type="evidence" value="ECO:0007669"/>
    <property type="project" value="InterPro"/>
</dbReference>
<dbReference type="SUPFAM" id="SSF103511">
    <property type="entry name" value="Chlorophyll a-b binding protein"/>
    <property type="match status" value="1"/>
</dbReference>
<organism evidence="9 10">
    <name type="scientific">Thalassiosira oceanica</name>
    <name type="common">Marine diatom</name>
    <dbReference type="NCBI Taxonomy" id="159749"/>
    <lineage>
        <taxon>Eukaryota</taxon>
        <taxon>Sar</taxon>
        <taxon>Stramenopiles</taxon>
        <taxon>Ochrophyta</taxon>
        <taxon>Bacillariophyta</taxon>
        <taxon>Coscinodiscophyceae</taxon>
        <taxon>Thalassiosirophycidae</taxon>
        <taxon>Thalassiosirales</taxon>
        <taxon>Thalassiosiraceae</taxon>
        <taxon>Thalassiosira</taxon>
    </lineage>
</organism>
<sequence>DTKTEASLAQYNYPTMVRSALIASLACSAAAFAPSQVGRAASAVSETKADLEAIAEKSNPVLKFYDPLELSDTTIFGDTQDATIGFLRQAEIKHGRVSMAAFVGYCLQSNGVHWPWPTSTDGAPFPFEAGSPPEQWDALSNAAKWQIILFIGFLEWWSEANGTHYMRGGVPGKFPEFIGPDSKIPHPIPFNLYDPFGFSKNRSEAAKADGLIKEINNGRLAMIGIIAFLQEQKLEGSVPLLKGVVSHYDGEPMAPFGTFFSF</sequence>
<dbReference type="EMBL" id="AGNL01018481">
    <property type="protein sequence ID" value="EJK63019.1"/>
    <property type="molecule type" value="Genomic_DNA"/>
</dbReference>
<keyword evidence="5" id="KW-0602">Photosynthesis</keyword>
<name>K0SDI3_THAOC</name>
<keyword evidence="6" id="KW-0934">Plastid</keyword>
<keyword evidence="10" id="KW-1185">Reference proteome</keyword>
<evidence type="ECO:0000256" key="3">
    <source>
        <dbReference type="ARBA" id="ARBA00005933"/>
    </source>
</evidence>
<dbReference type="GO" id="GO:0016020">
    <property type="term" value="C:membrane"/>
    <property type="evidence" value="ECO:0007669"/>
    <property type="project" value="InterPro"/>
</dbReference>
<feature type="binding site" evidence="8">
    <location>
        <position position="219"/>
    </location>
    <ligand>
        <name>chlorophyll a</name>
        <dbReference type="ChEBI" id="CHEBI:58416"/>
        <label>1</label>
    </ligand>
</feature>
<feature type="non-terminal residue" evidence="9">
    <location>
        <position position="1"/>
    </location>
</feature>
<comment type="caution">
    <text evidence="9">The sequence shown here is derived from an EMBL/GenBank/DDBJ whole genome shotgun (WGS) entry which is preliminary data.</text>
</comment>
<keyword evidence="4" id="KW-0150">Chloroplast</keyword>
<dbReference type="InterPro" id="IPR001344">
    <property type="entry name" value="Chloro_AB-bd_pln"/>
</dbReference>
<feature type="binding site" description="axial binding residue" evidence="8">
    <location>
        <position position="96"/>
    </location>
    <ligand>
        <name>chlorophyll b</name>
        <dbReference type="ChEBI" id="CHEBI:61721"/>
        <label>1</label>
    </ligand>
    <ligandPart>
        <name>Mg</name>
        <dbReference type="ChEBI" id="CHEBI:25107"/>
    </ligandPart>
</feature>
<keyword evidence="8" id="KW-0148">Chlorophyll</keyword>
<comment type="similarity">
    <text evidence="3">Belongs to the fucoxanthin chlorophyll protein family.</text>
</comment>
<evidence type="ECO:0000256" key="7">
    <source>
        <dbReference type="ARBA" id="ARBA00023243"/>
    </source>
</evidence>
<feature type="binding site" evidence="8">
    <location>
        <position position="139"/>
    </location>
    <ligand>
        <name>chlorophyll a</name>
        <dbReference type="ChEBI" id="CHEBI:58416"/>
        <label>1</label>
    </ligand>
</feature>
<dbReference type="Gene3D" id="1.10.3460.10">
    <property type="entry name" value="Chlorophyll a/b binding protein domain"/>
    <property type="match status" value="1"/>
</dbReference>
<dbReference type="OMA" id="GFLEWWS"/>
<feature type="binding site" evidence="8">
    <location>
        <position position="71"/>
    </location>
    <ligand>
        <name>chlorophyll a</name>
        <dbReference type="ChEBI" id="CHEBI:58416"/>
        <label>1</label>
    </ligand>
</feature>
<dbReference type="GO" id="GO:0009507">
    <property type="term" value="C:chloroplast"/>
    <property type="evidence" value="ECO:0007669"/>
    <property type="project" value="UniProtKB-SubCell"/>
</dbReference>
<dbReference type="PANTHER" id="PTHR21649">
    <property type="entry name" value="CHLOROPHYLL A/B BINDING PROTEIN"/>
    <property type="match status" value="1"/>
</dbReference>
<evidence type="ECO:0000256" key="6">
    <source>
        <dbReference type="ARBA" id="ARBA00022640"/>
    </source>
</evidence>
<dbReference type="eggNOG" id="ENOG502SKWX">
    <property type="taxonomic scope" value="Eukaryota"/>
</dbReference>
<dbReference type="GO" id="GO:0030076">
    <property type="term" value="C:light-harvesting complex"/>
    <property type="evidence" value="ECO:0007669"/>
    <property type="project" value="UniProtKB-KW"/>
</dbReference>
<reference evidence="9 10" key="1">
    <citation type="journal article" date="2012" name="Genome Biol.">
        <title>Genome and low-iron response of an oceanic diatom adapted to chronic iron limitation.</title>
        <authorList>
            <person name="Lommer M."/>
            <person name="Specht M."/>
            <person name="Roy A.S."/>
            <person name="Kraemer L."/>
            <person name="Andreson R."/>
            <person name="Gutowska M.A."/>
            <person name="Wolf J."/>
            <person name="Bergner S.V."/>
            <person name="Schilhabel M.B."/>
            <person name="Klostermeier U.C."/>
            <person name="Beiko R.G."/>
            <person name="Rosenstiel P."/>
            <person name="Hippler M."/>
            <person name="Laroche J."/>
        </authorList>
    </citation>
    <scope>NUCLEOTIDE SEQUENCE [LARGE SCALE GENOMIC DNA]</scope>
    <source>
        <strain evidence="9 10">CCMP1005</strain>
    </source>
</reference>
<proteinExistence type="inferred from homology"/>
<dbReference type="AlphaFoldDB" id="K0SDI3"/>
<evidence type="ECO:0000256" key="5">
    <source>
        <dbReference type="ARBA" id="ARBA00022531"/>
    </source>
</evidence>
<feature type="binding site" evidence="8">
    <location>
        <position position="94"/>
    </location>
    <ligand>
        <name>chlorophyll a</name>
        <dbReference type="ChEBI" id="CHEBI:58416"/>
        <label>1</label>
    </ligand>
</feature>
<evidence type="ECO:0000313" key="10">
    <source>
        <dbReference type="Proteomes" id="UP000266841"/>
    </source>
</evidence>
<feature type="binding site" evidence="8">
    <location>
        <position position="91"/>
    </location>
    <ligand>
        <name>chlorophyll a</name>
        <dbReference type="ChEBI" id="CHEBI:58416"/>
        <label>1</label>
    </ligand>
</feature>
<evidence type="ECO:0000256" key="4">
    <source>
        <dbReference type="ARBA" id="ARBA00022528"/>
    </source>
</evidence>
<gene>
    <name evidence="9" type="ORF">THAOC_16345</name>
</gene>
<dbReference type="Pfam" id="PF00504">
    <property type="entry name" value="Chloroa_b-bind"/>
    <property type="match status" value="1"/>
</dbReference>
<dbReference type="InterPro" id="IPR022796">
    <property type="entry name" value="Chloroa_b-bind"/>
</dbReference>
<evidence type="ECO:0000256" key="1">
    <source>
        <dbReference type="ARBA" id="ARBA00004022"/>
    </source>
</evidence>
<keyword evidence="7" id="KW-0437">Light-harvesting polypeptide</keyword>
<keyword evidence="8" id="KW-0157">Chromophore</keyword>
<comment type="function">
    <text evidence="1">The light-harvesting complex (LHC) functions as a light receptor, it captures and delivers excitation energy to photosystems with which it is closely associated. Energy is transferred from the carotenoid and chlorophyll C (or B) to chlorophyll A and the photosynthetic reaction centers where it is used to synthesize ATP and reducing power.</text>
</comment>
<evidence type="ECO:0000256" key="8">
    <source>
        <dbReference type="PIRSR" id="PIRSR601344-1"/>
    </source>
</evidence>
<accession>K0SDI3</accession>